<protein>
    <recommendedName>
        <fullName evidence="2">Reverse transcriptase domain-containing protein</fullName>
    </recommendedName>
</protein>
<accession>A0AAW2YQM4</accession>
<feature type="compositionally biased region" description="Polar residues" evidence="1">
    <location>
        <begin position="259"/>
        <end position="270"/>
    </location>
</feature>
<organism evidence="3 4">
    <name type="scientific">Acrasis kona</name>
    <dbReference type="NCBI Taxonomy" id="1008807"/>
    <lineage>
        <taxon>Eukaryota</taxon>
        <taxon>Discoba</taxon>
        <taxon>Heterolobosea</taxon>
        <taxon>Tetramitia</taxon>
        <taxon>Eutetramitia</taxon>
        <taxon>Acrasidae</taxon>
        <taxon>Acrasis</taxon>
    </lineage>
</organism>
<reference evidence="3 4" key="1">
    <citation type="submission" date="2024-03" db="EMBL/GenBank/DDBJ databases">
        <title>The Acrasis kona genome and developmental transcriptomes reveal deep origins of eukaryotic multicellular pathways.</title>
        <authorList>
            <person name="Sheikh S."/>
            <person name="Fu C.-J."/>
            <person name="Brown M.W."/>
            <person name="Baldauf S.L."/>
        </authorList>
    </citation>
    <scope>NUCLEOTIDE SEQUENCE [LARGE SCALE GENOMIC DNA]</scope>
    <source>
        <strain evidence="3 4">ATCC MYA-3509</strain>
    </source>
</reference>
<comment type="caution">
    <text evidence="3">The sequence shown here is derived from an EMBL/GenBank/DDBJ whole genome shotgun (WGS) entry which is preliminary data.</text>
</comment>
<dbReference type="CDD" id="cd03714">
    <property type="entry name" value="RT_DIRS1"/>
    <property type="match status" value="1"/>
</dbReference>
<feature type="domain" description="Reverse transcriptase" evidence="2">
    <location>
        <begin position="24"/>
        <end position="206"/>
    </location>
</feature>
<evidence type="ECO:0000313" key="4">
    <source>
        <dbReference type="Proteomes" id="UP001431209"/>
    </source>
</evidence>
<dbReference type="AlphaFoldDB" id="A0AAW2YQM4"/>
<dbReference type="EMBL" id="JAOPGA020000597">
    <property type="protein sequence ID" value="KAL0479741.1"/>
    <property type="molecule type" value="Genomic_DNA"/>
</dbReference>
<evidence type="ECO:0000259" key="2">
    <source>
        <dbReference type="PROSITE" id="PS50878"/>
    </source>
</evidence>
<dbReference type="InterPro" id="IPR043502">
    <property type="entry name" value="DNA/RNA_pol_sf"/>
</dbReference>
<dbReference type="PANTHER" id="PTHR33050:SF7">
    <property type="entry name" value="RIBONUCLEASE H"/>
    <property type="match status" value="1"/>
</dbReference>
<dbReference type="Gene3D" id="3.30.70.270">
    <property type="match status" value="1"/>
</dbReference>
<evidence type="ECO:0000256" key="1">
    <source>
        <dbReference type="SAM" id="MobiDB-lite"/>
    </source>
</evidence>
<keyword evidence="4" id="KW-1185">Reference proteome</keyword>
<dbReference type="InterPro" id="IPR052055">
    <property type="entry name" value="Hepadnavirus_pol/RT"/>
</dbReference>
<dbReference type="Proteomes" id="UP001431209">
    <property type="component" value="Unassembled WGS sequence"/>
</dbReference>
<dbReference type="PROSITE" id="PS50878">
    <property type="entry name" value="RT_POL"/>
    <property type="match status" value="1"/>
</dbReference>
<feature type="compositionally biased region" description="Basic and acidic residues" evidence="1">
    <location>
        <begin position="271"/>
        <end position="286"/>
    </location>
</feature>
<feature type="region of interest" description="Disordered" evidence="1">
    <location>
        <begin position="259"/>
        <end position="297"/>
    </location>
</feature>
<name>A0AAW2YQM4_9EUKA</name>
<dbReference type="SUPFAM" id="SSF56672">
    <property type="entry name" value="DNA/RNA polymerases"/>
    <property type="match status" value="1"/>
</dbReference>
<evidence type="ECO:0000313" key="3">
    <source>
        <dbReference type="EMBL" id="KAL0479741.1"/>
    </source>
</evidence>
<proteinExistence type="predicted"/>
<feature type="compositionally biased region" description="Polar residues" evidence="1">
    <location>
        <begin position="287"/>
        <end position="297"/>
    </location>
</feature>
<dbReference type="InterPro" id="IPR043128">
    <property type="entry name" value="Rev_trsase/Diguanyl_cyclase"/>
</dbReference>
<dbReference type="Gene3D" id="3.10.10.10">
    <property type="entry name" value="HIV Type 1 Reverse Transcriptase, subunit A, domain 1"/>
    <property type="match status" value="1"/>
</dbReference>
<sequence>MKPDKEQTEWMRIHVSIILNKKFIRTVPESMRNHCYISPWHLVPKPRTTWRHIINMKTVNPNFHAPSFKMECTSMLSRMLQKGMWATKWVLVSGYNHAAMHKDTWKLLTFEFEGTLYQYITLPFGLNTAPSEFSKIVGEAVKILRKEGILIFFYLDDFLVLARTREKCKTATARFLTVMQDLGFIFARSKSMVEPTQLVEHLGVGYNLLEGYSFATPKKVQNISDMINQAMKSSRAKTTFVSKMVGKINFAGCTLDPTISTPHSITTNEESGSKRKPLEGQHEHRYTNQTRPNGNSKPTFHSQLHSVRARHPFHSSEQRCHHNSLWRCVRGQDYNGEMANGSRGALDQHVRTDSIREDLRFNNPEENTFRHNSSACVYRQYDCQIIHTKGLWKNQSSTGCCEKNMVQVQGGKHLDQEGILDTDTSQQQV</sequence>
<dbReference type="InterPro" id="IPR000477">
    <property type="entry name" value="RT_dom"/>
</dbReference>
<gene>
    <name evidence="3" type="ORF">AKO1_007538</name>
</gene>
<dbReference type="Pfam" id="PF00078">
    <property type="entry name" value="RVT_1"/>
    <property type="match status" value="1"/>
</dbReference>
<dbReference type="PANTHER" id="PTHR33050">
    <property type="entry name" value="REVERSE TRANSCRIPTASE DOMAIN-CONTAINING PROTEIN"/>
    <property type="match status" value="1"/>
</dbReference>